<dbReference type="PANTHER" id="PTHR24421:SF10">
    <property type="entry name" value="NITRATE_NITRITE SENSOR PROTEIN NARQ"/>
    <property type="match status" value="1"/>
</dbReference>
<gene>
    <name evidence="11" type="ORF">B5P24_02490</name>
</gene>
<sequence>MSSPSAPAPRLRIPGRTRAVGRETALVALSVVVGLVAFGATLTFVDEAGVAGSRAAPLLLLDAGAGLLGIALLPLRRLAPVTVAVALGAISAVSSLAFLAALIALVSLAARRRPREIAPVALAWILAIGGWELSGLALLPSTSGEHPLLAAVLVAGVGLVIAVGLYVGGRRELLASLRERARLADEEQALRAAQAADHERTRIAREMHDVLAHRLSLVALHAGALEYRDDLDPGEVRRTAGVVRDNARTALTELREVLGVLRDPQGSPAAAPPQPTLADLPALLDEARALGVAVRVDVADGTRDDLPRLGVTTSRHAYRIVQECLTNARRHAPGAPVEVAVSGRAGGELRIAVANPLPGDAVDGDVAAAPADGAPAGHGLTGLAERARAVHGTLGVARIDGRHVVEAVLPWAA</sequence>
<keyword evidence="12" id="KW-1185">Reference proteome</keyword>
<evidence type="ECO:0000313" key="12">
    <source>
        <dbReference type="Proteomes" id="UP000215316"/>
    </source>
</evidence>
<dbReference type="Gene3D" id="1.20.5.1930">
    <property type="match status" value="1"/>
</dbReference>
<keyword evidence="9" id="KW-0472">Membrane</keyword>
<dbReference type="InterPro" id="IPR036890">
    <property type="entry name" value="HATPase_C_sf"/>
</dbReference>
<feature type="transmembrane region" description="Helical" evidence="9">
    <location>
        <begin position="57"/>
        <end position="75"/>
    </location>
</feature>
<feature type="transmembrane region" description="Helical" evidence="9">
    <location>
        <begin position="148"/>
        <end position="168"/>
    </location>
</feature>
<keyword evidence="9" id="KW-0812">Transmembrane</keyword>
<dbReference type="InterPro" id="IPR011712">
    <property type="entry name" value="Sig_transdc_His_kin_sub3_dim/P"/>
</dbReference>
<dbReference type="RefSeq" id="WP_094126372.1">
    <property type="nucleotide sequence ID" value="NZ_CP040788.1"/>
</dbReference>
<feature type="transmembrane region" description="Helical" evidence="9">
    <location>
        <begin position="81"/>
        <end position="108"/>
    </location>
</feature>
<dbReference type="InterPro" id="IPR050482">
    <property type="entry name" value="Sensor_HK_TwoCompSys"/>
</dbReference>
<evidence type="ECO:0000313" key="11">
    <source>
        <dbReference type="EMBL" id="OQJ61975.1"/>
    </source>
</evidence>
<feature type="transmembrane region" description="Helical" evidence="9">
    <location>
        <begin position="120"/>
        <end position="142"/>
    </location>
</feature>
<evidence type="ECO:0000259" key="10">
    <source>
        <dbReference type="Pfam" id="PF07730"/>
    </source>
</evidence>
<evidence type="ECO:0000256" key="4">
    <source>
        <dbReference type="ARBA" id="ARBA00022679"/>
    </source>
</evidence>
<dbReference type="SUPFAM" id="SSF55874">
    <property type="entry name" value="ATPase domain of HSP90 chaperone/DNA topoisomerase II/histidine kinase"/>
    <property type="match status" value="1"/>
</dbReference>
<comment type="catalytic activity">
    <reaction evidence="1">
        <text>ATP + protein L-histidine = ADP + protein N-phospho-L-histidine.</text>
        <dbReference type="EC" id="2.7.13.3"/>
    </reaction>
</comment>
<keyword evidence="3" id="KW-0597">Phosphoprotein</keyword>
<evidence type="ECO:0000256" key="8">
    <source>
        <dbReference type="ARBA" id="ARBA00023012"/>
    </source>
</evidence>
<dbReference type="Pfam" id="PF07730">
    <property type="entry name" value="HisKA_3"/>
    <property type="match status" value="1"/>
</dbReference>
<feature type="transmembrane region" description="Helical" evidence="9">
    <location>
        <begin position="25"/>
        <end position="45"/>
    </location>
</feature>
<evidence type="ECO:0000256" key="6">
    <source>
        <dbReference type="ARBA" id="ARBA00022777"/>
    </source>
</evidence>
<organism evidence="11 12">
    <name type="scientific">Clavibacter tessellarius</name>
    <dbReference type="NCBI Taxonomy" id="31965"/>
    <lineage>
        <taxon>Bacteria</taxon>
        <taxon>Bacillati</taxon>
        <taxon>Actinomycetota</taxon>
        <taxon>Actinomycetes</taxon>
        <taxon>Micrococcales</taxon>
        <taxon>Microbacteriaceae</taxon>
        <taxon>Clavibacter</taxon>
    </lineage>
</organism>
<feature type="domain" description="Signal transduction histidine kinase subgroup 3 dimerisation and phosphoacceptor" evidence="10">
    <location>
        <begin position="199"/>
        <end position="265"/>
    </location>
</feature>
<dbReference type="OrthoDB" id="227596at2"/>
<evidence type="ECO:0000256" key="5">
    <source>
        <dbReference type="ARBA" id="ARBA00022741"/>
    </source>
</evidence>
<dbReference type="GO" id="GO:0016020">
    <property type="term" value="C:membrane"/>
    <property type="evidence" value="ECO:0007669"/>
    <property type="project" value="InterPro"/>
</dbReference>
<dbReference type="GO" id="GO:0005524">
    <property type="term" value="F:ATP binding"/>
    <property type="evidence" value="ECO:0007669"/>
    <property type="project" value="UniProtKB-KW"/>
</dbReference>
<dbReference type="PANTHER" id="PTHR24421">
    <property type="entry name" value="NITRATE/NITRITE SENSOR PROTEIN NARX-RELATED"/>
    <property type="match status" value="1"/>
</dbReference>
<dbReference type="Gene3D" id="3.30.565.10">
    <property type="entry name" value="Histidine kinase-like ATPase, C-terminal domain"/>
    <property type="match status" value="1"/>
</dbReference>
<dbReference type="Proteomes" id="UP000215316">
    <property type="component" value="Unassembled WGS sequence"/>
</dbReference>
<keyword evidence="9" id="KW-1133">Transmembrane helix</keyword>
<protein>
    <recommendedName>
        <fullName evidence="2">histidine kinase</fullName>
        <ecNumber evidence="2">2.7.13.3</ecNumber>
    </recommendedName>
</protein>
<keyword evidence="6 11" id="KW-0418">Kinase</keyword>
<keyword evidence="8" id="KW-0902">Two-component regulatory system</keyword>
<dbReference type="AlphaFoldDB" id="A0A225CDZ5"/>
<reference evidence="11" key="1">
    <citation type="submission" date="2017-08" db="EMBL/GenBank/DDBJ databases">
        <title>Genomes of multiple Clavibacter strains from different subspecies.</title>
        <authorList>
            <person name="Yuan X.-K."/>
            <person name="Li X.-S."/>
            <person name="Nie J."/>
            <person name="De Boer S.H."/>
        </authorList>
    </citation>
    <scope>NUCLEOTIDE SEQUENCE [LARGE SCALE GENOMIC DNA]</scope>
    <source>
        <strain evidence="11">ATCC 33566</strain>
    </source>
</reference>
<evidence type="ECO:0000256" key="3">
    <source>
        <dbReference type="ARBA" id="ARBA00022553"/>
    </source>
</evidence>
<evidence type="ECO:0000256" key="1">
    <source>
        <dbReference type="ARBA" id="ARBA00000085"/>
    </source>
</evidence>
<comment type="caution">
    <text evidence="11">The sequence shown here is derived from an EMBL/GenBank/DDBJ whole genome shotgun (WGS) entry which is preliminary data.</text>
</comment>
<evidence type="ECO:0000256" key="9">
    <source>
        <dbReference type="SAM" id="Phobius"/>
    </source>
</evidence>
<dbReference type="CDD" id="cd16917">
    <property type="entry name" value="HATPase_UhpB-NarQ-NarX-like"/>
    <property type="match status" value="1"/>
</dbReference>
<dbReference type="EMBL" id="MZMQ01000001">
    <property type="protein sequence ID" value="OQJ61975.1"/>
    <property type="molecule type" value="Genomic_DNA"/>
</dbReference>
<accession>A0A225CDZ5</accession>
<dbReference type="GO" id="GO:0046983">
    <property type="term" value="F:protein dimerization activity"/>
    <property type="evidence" value="ECO:0007669"/>
    <property type="project" value="InterPro"/>
</dbReference>
<keyword evidence="4" id="KW-0808">Transferase</keyword>
<dbReference type="GO" id="GO:0000155">
    <property type="term" value="F:phosphorelay sensor kinase activity"/>
    <property type="evidence" value="ECO:0007669"/>
    <property type="project" value="InterPro"/>
</dbReference>
<evidence type="ECO:0000256" key="2">
    <source>
        <dbReference type="ARBA" id="ARBA00012438"/>
    </source>
</evidence>
<keyword evidence="5" id="KW-0547">Nucleotide-binding</keyword>
<evidence type="ECO:0000256" key="7">
    <source>
        <dbReference type="ARBA" id="ARBA00022840"/>
    </source>
</evidence>
<keyword evidence="7" id="KW-0067">ATP-binding</keyword>
<proteinExistence type="predicted"/>
<dbReference type="EC" id="2.7.13.3" evidence="2"/>
<name>A0A225CDZ5_9MICO</name>